<evidence type="ECO:0000259" key="5">
    <source>
        <dbReference type="PROSITE" id="PS50968"/>
    </source>
</evidence>
<comment type="similarity">
    <text evidence="1">Belongs to the 2-oxoacid dehydrogenase family.</text>
</comment>
<accession>A0A8K0I251</accession>
<dbReference type="PROSITE" id="PS51826">
    <property type="entry name" value="PSBD"/>
    <property type="match status" value="1"/>
</dbReference>
<feature type="domain" description="Peripheral subunit-binding (PSBD)" evidence="6">
    <location>
        <begin position="141"/>
        <end position="178"/>
    </location>
</feature>
<dbReference type="PROSITE" id="PS50968">
    <property type="entry name" value="BIOTINYL_LIPOYL"/>
    <property type="match status" value="1"/>
</dbReference>
<dbReference type="GO" id="GO:0045254">
    <property type="term" value="C:pyruvate dehydrogenase complex"/>
    <property type="evidence" value="ECO:0007669"/>
    <property type="project" value="InterPro"/>
</dbReference>
<dbReference type="PANTHER" id="PTHR23151">
    <property type="entry name" value="DIHYDROLIPOAMIDE ACETYL/SUCCINYL-TRANSFERASE-RELATED"/>
    <property type="match status" value="1"/>
</dbReference>
<keyword evidence="3" id="KW-0809">Transit peptide</keyword>
<dbReference type="AlphaFoldDB" id="A0A8K0I251"/>
<dbReference type="InterPro" id="IPR003016">
    <property type="entry name" value="2-oxoA_DH_lipoyl-BS"/>
</dbReference>
<dbReference type="CDD" id="cd06849">
    <property type="entry name" value="lipoyl_domain"/>
    <property type="match status" value="1"/>
</dbReference>
<evidence type="ECO:0000256" key="4">
    <source>
        <dbReference type="SAM" id="MobiDB-lite"/>
    </source>
</evidence>
<dbReference type="GO" id="GO:0009941">
    <property type="term" value="C:chloroplast envelope"/>
    <property type="evidence" value="ECO:0007669"/>
    <property type="project" value="TreeGrafter"/>
</dbReference>
<feature type="domain" description="Lipoyl-binding" evidence="5">
    <location>
        <begin position="1"/>
        <end position="68"/>
    </location>
</feature>
<dbReference type="Pfam" id="PF00364">
    <property type="entry name" value="Biotin_lipoyl"/>
    <property type="match status" value="1"/>
</dbReference>
<protein>
    <submittedName>
        <fullName evidence="7">Putative Dihydrolipoyllysine-residue acetyltransferase component 5 of pyruvate dehydrogenase complex, chloroplastic</fullName>
    </submittedName>
</protein>
<dbReference type="PROSITE" id="PS00189">
    <property type="entry name" value="LIPOYL"/>
    <property type="match status" value="1"/>
</dbReference>
<evidence type="ECO:0000313" key="8">
    <source>
        <dbReference type="Proteomes" id="UP000797356"/>
    </source>
</evidence>
<dbReference type="Proteomes" id="UP000797356">
    <property type="component" value="Chromosome 3"/>
</dbReference>
<organism evidence="7 8">
    <name type="scientific">Cocos nucifera</name>
    <name type="common">Coconut palm</name>
    <dbReference type="NCBI Taxonomy" id="13894"/>
    <lineage>
        <taxon>Eukaryota</taxon>
        <taxon>Viridiplantae</taxon>
        <taxon>Streptophyta</taxon>
        <taxon>Embryophyta</taxon>
        <taxon>Tracheophyta</taxon>
        <taxon>Spermatophyta</taxon>
        <taxon>Magnoliopsida</taxon>
        <taxon>Liliopsida</taxon>
        <taxon>Arecaceae</taxon>
        <taxon>Arecoideae</taxon>
        <taxon>Cocoseae</taxon>
        <taxon>Attaleinae</taxon>
        <taxon>Cocos</taxon>
    </lineage>
</organism>
<proteinExistence type="inferred from homology"/>
<evidence type="ECO:0000259" key="6">
    <source>
        <dbReference type="PROSITE" id="PS51826"/>
    </source>
</evidence>
<reference evidence="7" key="1">
    <citation type="journal article" date="2017" name="Gigascience">
        <title>The genome draft of coconut (Cocos nucifera).</title>
        <authorList>
            <person name="Xiao Y."/>
            <person name="Xu P."/>
            <person name="Fan H."/>
            <person name="Baudouin L."/>
            <person name="Xia W."/>
            <person name="Bocs S."/>
            <person name="Xu J."/>
            <person name="Li Q."/>
            <person name="Guo A."/>
            <person name="Zhou L."/>
            <person name="Li J."/>
            <person name="Wu Y."/>
            <person name="Ma Z."/>
            <person name="Armero A."/>
            <person name="Issali A.E."/>
            <person name="Liu N."/>
            <person name="Peng M."/>
            <person name="Yang Y."/>
        </authorList>
    </citation>
    <scope>NUCLEOTIDE SEQUENCE</scope>
    <source>
        <tissue evidence="7">Spear leaf of Hainan Tall coconut</tissue>
    </source>
</reference>
<evidence type="ECO:0000256" key="2">
    <source>
        <dbReference type="ARBA" id="ARBA00022823"/>
    </source>
</evidence>
<keyword evidence="2" id="KW-0450">Lipoyl</keyword>
<dbReference type="EMBL" id="CM017874">
    <property type="protein sequence ID" value="KAG1333996.1"/>
    <property type="molecule type" value="Genomic_DNA"/>
</dbReference>
<dbReference type="SUPFAM" id="SSF51230">
    <property type="entry name" value="Single hybrid motif"/>
    <property type="match status" value="1"/>
</dbReference>
<dbReference type="InterPro" id="IPR036625">
    <property type="entry name" value="E3-bd_dom_sf"/>
</dbReference>
<comment type="caution">
    <text evidence="7">The sequence shown here is derived from an EMBL/GenBank/DDBJ whole genome shotgun (WGS) entry which is preliminary data.</text>
</comment>
<dbReference type="InterPro" id="IPR000089">
    <property type="entry name" value="Biotin_lipoyl"/>
</dbReference>
<dbReference type="InterPro" id="IPR011053">
    <property type="entry name" value="Single_hybrid_motif"/>
</dbReference>
<dbReference type="InterPro" id="IPR004167">
    <property type="entry name" value="PSBD"/>
</dbReference>
<dbReference type="InterPro" id="IPR045257">
    <property type="entry name" value="E2/Pdx1"/>
</dbReference>
<reference evidence="7" key="2">
    <citation type="submission" date="2019-07" db="EMBL/GenBank/DDBJ databases">
        <authorList>
            <person name="Yang Y."/>
            <person name="Bocs S."/>
            <person name="Baudouin L."/>
        </authorList>
    </citation>
    <scope>NUCLEOTIDE SEQUENCE</scope>
    <source>
        <tissue evidence="7">Spear leaf of Hainan Tall coconut</tissue>
    </source>
</reference>
<dbReference type="PANTHER" id="PTHR23151:SF75">
    <property type="entry name" value="DIHYDROLIPOYLLYSINE-RESIDUE ACETYLTRANSFERASE COMPONENT 5 OF PYRUVATE DEHYDROGENASE COMPLEX, CHLOROPLASTIC"/>
    <property type="match status" value="1"/>
</dbReference>
<dbReference type="GO" id="GO:0004742">
    <property type="term" value="F:dihydrolipoyllysine-residue acetyltransferase activity"/>
    <property type="evidence" value="ECO:0007669"/>
    <property type="project" value="TreeGrafter"/>
</dbReference>
<sequence>MMTEGKIVSWVKAKGDKLSKGESIIIIKSDKANMDIETFYDGYLAAIMVEEGIVTIVNSTIALLAEIEDEIPIARSQAASSSATMASSRPTTTPSIAETPSPPSPLENAPEALSFSPPPPNFSPMVASSAHPASEGGQRTIATPNAKKLAKDLKVELGSIATSRPMGRIIVKDVEVAYGNGGSNFCGSNMNRSNFVIHGPWSKYFK</sequence>
<dbReference type="GO" id="GO:0006086">
    <property type="term" value="P:pyruvate decarboxylation to acetyl-CoA"/>
    <property type="evidence" value="ECO:0007669"/>
    <property type="project" value="InterPro"/>
</dbReference>
<keyword evidence="8" id="KW-1185">Reference proteome</keyword>
<feature type="region of interest" description="Disordered" evidence="4">
    <location>
        <begin position="76"/>
        <end position="141"/>
    </location>
</feature>
<evidence type="ECO:0000256" key="3">
    <source>
        <dbReference type="ARBA" id="ARBA00022946"/>
    </source>
</evidence>
<name>A0A8K0I251_COCNU</name>
<dbReference type="Gene3D" id="4.10.320.10">
    <property type="entry name" value="E3-binding domain"/>
    <property type="match status" value="1"/>
</dbReference>
<evidence type="ECO:0000256" key="1">
    <source>
        <dbReference type="ARBA" id="ARBA00007317"/>
    </source>
</evidence>
<dbReference type="OrthoDB" id="689108at2759"/>
<dbReference type="Pfam" id="PF02817">
    <property type="entry name" value="E3_binding"/>
    <property type="match status" value="1"/>
</dbReference>
<dbReference type="SUPFAM" id="SSF47005">
    <property type="entry name" value="Peripheral subunit-binding domain of 2-oxo acid dehydrogenase complex"/>
    <property type="match status" value="1"/>
</dbReference>
<dbReference type="Gene3D" id="2.40.50.100">
    <property type="match status" value="1"/>
</dbReference>
<dbReference type="GO" id="GO:0009534">
    <property type="term" value="C:chloroplast thylakoid"/>
    <property type="evidence" value="ECO:0007669"/>
    <property type="project" value="TreeGrafter"/>
</dbReference>
<feature type="compositionally biased region" description="Low complexity" evidence="4">
    <location>
        <begin position="76"/>
        <end position="95"/>
    </location>
</feature>
<evidence type="ECO:0000313" key="7">
    <source>
        <dbReference type="EMBL" id="KAG1333996.1"/>
    </source>
</evidence>
<keyword evidence="7" id="KW-0670">Pyruvate</keyword>
<gene>
    <name evidence="7" type="ORF">COCNU_03G001150</name>
</gene>